<dbReference type="InterPro" id="IPR050164">
    <property type="entry name" value="Peptidase_C19"/>
</dbReference>
<feature type="domain" description="USP" evidence="3">
    <location>
        <begin position="112"/>
        <end position="359"/>
    </location>
</feature>
<dbReference type="InterPro" id="IPR028889">
    <property type="entry name" value="USP"/>
</dbReference>
<dbReference type="FunFam" id="3.90.70.10:FF:000078">
    <property type="entry name" value="Ubiquitin carboxyl-terminal hydrolase 23"/>
    <property type="match status" value="1"/>
</dbReference>
<dbReference type="GO" id="GO:0005829">
    <property type="term" value="C:cytosol"/>
    <property type="evidence" value="ECO:0007669"/>
    <property type="project" value="TreeGrafter"/>
</dbReference>
<evidence type="ECO:0000256" key="1">
    <source>
        <dbReference type="ARBA" id="ARBA00009085"/>
    </source>
</evidence>
<dbReference type="Gene3D" id="3.90.70.10">
    <property type="entry name" value="Cysteine proteinases"/>
    <property type="match status" value="1"/>
</dbReference>
<dbReference type="InterPro" id="IPR001394">
    <property type="entry name" value="Peptidase_C19_UCH"/>
</dbReference>
<protein>
    <submittedName>
        <fullName evidence="4">Uncharacterized protein MANES_06G036300</fullName>
    </submittedName>
</protein>
<dbReference type="Pfam" id="PF00443">
    <property type="entry name" value="UCH"/>
    <property type="match status" value="1"/>
</dbReference>
<dbReference type="SUPFAM" id="SSF54001">
    <property type="entry name" value="Cysteine proteinases"/>
    <property type="match status" value="1"/>
</dbReference>
<evidence type="ECO:0000259" key="3">
    <source>
        <dbReference type="PROSITE" id="PS50235"/>
    </source>
</evidence>
<dbReference type="InterPro" id="IPR038765">
    <property type="entry name" value="Papain-like_cys_pep_sf"/>
</dbReference>
<feature type="region of interest" description="Disordered" evidence="2">
    <location>
        <begin position="65"/>
        <end position="84"/>
    </location>
</feature>
<accession>A0A2P2M9B2</accession>
<dbReference type="PANTHER" id="PTHR24006:SF663">
    <property type="entry name" value="UBIQUITIN CARBOXYL-TERMINAL HYDROLASE 23"/>
    <property type="match status" value="1"/>
</dbReference>
<proteinExistence type="inferred from homology"/>
<dbReference type="PANTHER" id="PTHR24006">
    <property type="entry name" value="UBIQUITIN CARBOXYL-TERMINAL HYDROLASE"/>
    <property type="match status" value="1"/>
</dbReference>
<dbReference type="PROSITE" id="PS50235">
    <property type="entry name" value="USP_3"/>
    <property type="match status" value="1"/>
</dbReference>
<dbReference type="EMBL" id="GGEC01046332">
    <property type="protein sequence ID" value="MBX26816.1"/>
    <property type="molecule type" value="Transcribed_RNA"/>
</dbReference>
<comment type="similarity">
    <text evidence="1">Belongs to the peptidase C19 family.</text>
</comment>
<dbReference type="InterPro" id="IPR018200">
    <property type="entry name" value="USP_CS"/>
</dbReference>
<sequence length="359" mass="39630">MEIAAVQSAENGHSGLGNGSSGSVPPPSSISPLALNAKTEFHPARKPFNGFINSVSGDLRTQSVNLDLGRKRPPGDLDPSAHPRRKVDVSDFLENGLDSELCFGITSRKIGAGLENLGNTCFLNSVLQCLTYTEPLAAYLQSGKHQNSCHIAGFCALCAIQKHVSNALQSTGRSLIPKDLVSNLQCISRNFRNAQQEDAHEYMVNLLESMHKCCLPSGVPSESPDAYEKSLVHKIFGGRLRSQVECQQCFYCSNKFDPFLDLSLEIVKADSLLVALQNFTAAEMLDGGKEHYQCEQCKQKVRANKRLTIHNAPYVLMIHLKRFYAYDPGWKIDKKVLFDHSLDMKPFFSGSYVSKLLTS</sequence>
<name>A0A2P2M9B2_RHIMU</name>
<dbReference type="PROSITE" id="PS00972">
    <property type="entry name" value="USP_1"/>
    <property type="match status" value="1"/>
</dbReference>
<feature type="compositionally biased region" description="Basic and acidic residues" evidence="2">
    <location>
        <begin position="68"/>
        <end position="84"/>
    </location>
</feature>
<evidence type="ECO:0000256" key="2">
    <source>
        <dbReference type="SAM" id="MobiDB-lite"/>
    </source>
</evidence>
<organism evidence="4">
    <name type="scientific">Rhizophora mucronata</name>
    <name type="common">Asiatic mangrove</name>
    <dbReference type="NCBI Taxonomy" id="61149"/>
    <lineage>
        <taxon>Eukaryota</taxon>
        <taxon>Viridiplantae</taxon>
        <taxon>Streptophyta</taxon>
        <taxon>Embryophyta</taxon>
        <taxon>Tracheophyta</taxon>
        <taxon>Spermatophyta</taxon>
        <taxon>Magnoliopsida</taxon>
        <taxon>eudicotyledons</taxon>
        <taxon>Gunneridae</taxon>
        <taxon>Pentapetalae</taxon>
        <taxon>rosids</taxon>
        <taxon>fabids</taxon>
        <taxon>Malpighiales</taxon>
        <taxon>Rhizophoraceae</taxon>
        <taxon>Rhizophora</taxon>
    </lineage>
</organism>
<reference evidence="4" key="1">
    <citation type="submission" date="2018-02" db="EMBL/GenBank/DDBJ databases">
        <title>Rhizophora mucronata_Transcriptome.</title>
        <authorList>
            <person name="Meera S.P."/>
            <person name="Sreeshan A."/>
            <person name="Augustine A."/>
        </authorList>
    </citation>
    <scope>NUCLEOTIDE SEQUENCE</scope>
    <source>
        <tissue evidence="4">Leaf</tissue>
    </source>
</reference>
<dbReference type="GO" id="GO:0004843">
    <property type="term" value="F:cysteine-type deubiquitinase activity"/>
    <property type="evidence" value="ECO:0007669"/>
    <property type="project" value="InterPro"/>
</dbReference>
<dbReference type="GO" id="GO:0005634">
    <property type="term" value="C:nucleus"/>
    <property type="evidence" value="ECO:0007669"/>
    <property type="project" value="TreeGrafter"/>
</dbReference>
<dbReference type="GO" id="GO:0016579">
    <property type="term" value="P:protein deubiquitination"/>
    <property type="evidence" value="ECO:0007669"/>
    <property type="project" value="InterPro"/>
</dbReference>
<dbReference type="AlphaFoldDB" id="A0A2P2M9B2"/>
<evidence type="ECO:0000313" key="4">
    <source>
        <dbReference type="EMBL" id="MBX26816.1"/>
    </source>
</evidence>
<feature type="region of interest" description="Disordered" evidence="2">
    <location>
        <begin position="1"/>
        <end position="33"/>
    </location>
</feature>